<feature type="compositionally biased region" description="Polar residues" evidence="1">
    <location>
        <begin position="125"/>
        <end position="137"/>
    </location>
</feature>
<name>K2RT53_MACPH</name>
<feature type="region of interest" description="Disordered" evidence="1">
    <location>
        <begin position="56"/>
        <end position="137"/>
    </location>
</feature>
<proteinExistence type="predicted"/>
<comment type="caution">
    <text evidence="2">The sequence shown here is derived from an EMBL/GenBank/DDBJ whole genome shotgun (WGS) entry which is preliminary data.</text>
</comment>
<dbReference type="VEuPathDB" id="FungiDB:MPH_04882"/>
<evidence type="ECO:0000256" key="1">
    <source>
        <dbReference type="SAM" id="MobiDB-lite"/>
    </source>
</evidence>
<reference evidence="2 3" key="1">
    <citation type="journal article" date="2012" name="BMC Genomics">
        <title>Tools to kill: Genome of one of the most destructive plant pathogenic fungi Macrophomina phaseolina.</title>
        <authorList>
            <person name="Islam M.S."/>
            <person name="Haque M.S."/>
            <person name="Islam M.M."/>
            <person name="Emdad E.M."/>
            <person name="Halim A."/>
            <person name="Hossen Q.M.M."/>
            <person name="Hossain M.Z."/>
            <person name="Ahmed B."/>
            <person name="Rahim S."/>
            <person name="Rahman M.S."/>
            <person name="Alam M.M."/>
            <person name="Hou S."/>
            <person name="Wan X."/>
            <person name="Saito J.A."/>
            <person name="Alam M."/>
        </authorList>
    </citation>
    <scope>NUCLEOTIDE SEQUENCE [LARGE SCALE GENOMIC DNA]</scope>
    <source>
        <strain evidence="2 3">MS6</strain>
    </source>
</reference>
<protein>
    <submittedName>
        <fullName evidence="2">Uncharacterized protein</fullName>
    </submittedName>
</protein>
<evidence type="ECO:0000313" key="2">
    <source>
        <dbReference type="EMBL" id="EKG17933.1"/>
    </source>
</evidence>
<dbReference type="AlphaFoldDB" id="K2RT53"/>
<accession>K2RT53</accession>
<feature type="compositionally biased region" description="Basic and acidic residues" evidence="1">
    <location>
        <begin position="108"/>
        <end position="119"/>
    </location>
</feature>
<dbReference type="InParanoid" id="K2RT53"/>
<organism evidence="2 3">
    <name type="scientific">Macrophomina phaseolina (strain MS6)</name>
    <name type="common">Charcoal rot fungus</name>
    <dbReference type="NCBI Taxonomy" id="1126212"/>
    <lineage>
        <taxon>Eukaryota</taxon>
        <taxon>Fungi</taxon>
        <taxon>Dikarya</taxon>
        <taxon>Ascomycota</taxon>
        <taxon>Pezizomycotina</taxon>
        <taxon>Dothideomycetes</taxon>
        <taxon>Dothideomycetes incertae sedis</taxon>
        <taxon>Botryosphaeriales</taxon>
        <taxon>Botryosphaeriaceae</taxon>
        <taxon>Macrophomina</taxon>
    </lineage>
</organism>
<dbReference type="Proteomes" id="UP000007129">
    <property type="component" value="Unassembled WGS sequence"/>
</dbReference>
<dbReference type="HOGENOM" id="CLU_1865480_0_0_1"/>
<dbReference type="EMBL" id="AHHD01000221">
    <property type="protein sequence ID" value="EKG17933.1"/>
    <property type="molecule type" value="Genomic_DNA"/>
</dbReference>
<gene>
    <name evidence="2" type="ORF">MPH_04882</name>
</gene>
<evidence type="ECO:0000313" key="3">
    <source>
        <dbReference type="Proteomes" id="UP000007129"/>
    </source>
</evidence>
<sequence>MYVWKPWSAHSSFATRLTRPGPTAAQNANRPCSASVRIREGFRNSLLSLLLVSGTGRSAQTAKQQSKRPAPICAKRRIRSHPAAIPLSVTPRPTPSRIAQSTAAIRDGTIRRPSNDERKPKKFSADQSALNAIPSTN</sequence>